<feature type="active site" description="Proton acceptor" evidence="15">
    <location>
        <position position="598"/>
    </location>
</feature>
<keyword evidence="20" id="KW-1185">Reference proteome</keyword>
<evidence type="ECO:0000256" key="11">
    <source>
        <dbReference type="ARBA" id="ARBA00022827"/>
    </source>
</evidence>
<comment type="catalytic activity">
    <reaction evidence="13">
        <text>beta-D-glucose + O2 = D-glucono-1,5-lactone + H2O2</text>
        <dbReference type="Rhea" id="RHEA:11428"/>
        <dbReference type="ChEBI" id="CHEBI:15379"/>
        <dbReference type="ChEBI" id="CHEBI:15903"/>
        <dbReference type="ChEBI" id="CHEBI:16217"/>
        <dbReference type="ChEBI" id="CHEBI:16240"/>
        <dbReference type="EC" id="1.1.3.4"/>
    </reaction>
    <physiologicalReaction direction="left-to-right" evidence="13">
        <dbReference type="Rhea" id="RHEA:11429"/>
    </physiologicalReaction>
</comment>
<evidence type="ECO:0000256" key="12">
    <source>
        <dbReference type="ARBA" id="ARBA00023002"/>
    </source>
</evidence>
<evidence type="ECO:0000256" key="4">
    <source>
        <dbReference type="ARBA" id="ARBA00004498"/>
    </source>
</evidence>
<feature type="domain" description="Glucose-methanol-choline oxidoreductase N-terminal" evidence="18">
    <location>
        <begin position="313"/>
        <end position="327"/>
    </location>
</feature>
<evidence type="ECO:0000256" key="16">
    <source>
        <dbReference type="PIRSR" id="PIRSR000137-2"/>
    </source>
</evidence>
<keyword evidence="11 16" id="KW-0274">FAD</keyword>
<evidence type="ECO:0000313" key="20">
    <source>
        <dbReference type="Proteomes" id="UP000191518"/>
    </source>
</evidence>
<dbReference type="SUPFAM" id="SSF54373">
    <property type="entry name" value="FAD-linked reductases, C-terminal domain"/>
    <property type="match status" value="1"/>
</dbReference>
<evidence type="ECO:0000256" key="15">
    <source>
        <dbReference type="PIRSR" id="PIRSR000137-1"/>
    </source>
</evidence>
<evidence type="ECO:0000256" key="2">
    <source>
        <dbReference type="ARBA" id="ARBA00004191"/>
    </source>
</evidence>
<comment type="subunit">
    <text evidence="6">Homodimer.</text>
</comment>
<keyword evidence="17" id="KW-0812">Transmembrane</keyword>
<dbReference type="Pfam" id="PF05199">
    <property type="entry name" value="GMC_oxred_C"/>
    <property type="match status" value="1"/>
</dbReference>
<evidence type="ECO:0000256" key="14">
    <source>
        <dbReference type="ARBA" id="ARBA00049722"/>
    </source>
</evidence>
<evidence type="ECO:0000256" key="3">
    <source>
        <dbReference type="ARBA" id="ARBA00004496"/>
    </source>
</evidence>
<keyword evidence="9" id="KW-0272">Extracellular matrix</keyword>
<dbReference type="GO" id="GO:0005737">
    <property type="term" value="C:cytoplasm"/>
    <property type="evidence" value="ECO:0007669"/>
    <property type="project" value="UniProtKB-SubCell"/>
</dbReference>
<evidence type="ECO:0000256" key="17">
    <source>
        <dbReference type="SAM" id="Phobius"/>
    </source>
</evidence>
<gene>
    <name evidence="19" type="ORF">PENVUL_c001G07529</name>
</gene>
<dbReference type="InterPro" id="IPR027424">
    <property type="entry name" value="Glucose_Oxidase_domain_2"/>
</dbReference>
<name>A0A1V6SF51_9EURO</name>
<dbReference type="EC" id="1.1.3.4" evidence="14"/>
<evidence type="ECO:0000256" key="7">
    <source>
        <dbReference type="ARBA" id="ARBA00022490"/>
    </source>
</evidence>
<comment type="caution">
    <text evidence="19">The sequence shown here is derived from an EMBL/GenBank/DDBJ whole genome shotgun (WGS) entry which is preliminary data.</text>
</comment>
<evidence type="ECO:0000259" key="18">
    <source>
        <dbReference type="PROSITE" id="PS00624"/>
    </source>
</evidence>
<comment type="similarity">
    <text evidence="5">Belongs to the GMC oxidoreductase family.</text>
</comment>
<dbReference type="Gene3D" id="4.10.450.10">
    <property type="entry name" value="Glucose Oxidase, domain 2"/>
    <property type="match status" value="1"/>
</dbReference>
<dbReference type="InterPro" id="IPR007867">
    <property type="entry name" value="GMC_OxRtase_C"/>
</dbReference>
<feature type="transmembrane region" description="Helical" evidence="17">
    <location>
        <begin position="669"/>
        <end position="691"/>
    </location>
</feature>
<dbReference type="PANTHER" id="PTHR11552:SF218">
    <property type="entry name" value="GLUCOSE-METHANOL-CHOLINE OXIDOREDUCTASE N-TERMINAL DOMAIN-CONTAINING PROTEIN"/>
    <property type="match status" value="1"/>
</dbReference>
<evidence type="ECO:0000313" key="19">
    <source>
        <dbReference type="EMBL" id="OQE12631.1"/>
    </source>
</evidence>
<evidence type="ECO:0000256" key="1">
    <source>
        <dbReference type="ARBA" id="ARBA00001974"/>
    </source>
</evidence>
<feature type="binding site" evidence="16">
    <location>
        <position position="270"/>
    </location>
    <ligand>
        <name>FAD</name>
        <dbReference type="ChEBI" id="CHEBI:57692"/>
    </ligand>
</feature>
<organism evidence="19 20">
    <name type="scientific">Penicillium vulpinum</name>
    <dbReference type="NCBI Taxonomy" id="29845"/>
    <lineage>
        <taxon>Eukaryota</taxon>
        <taxon>Fungi</taxon>
        <taxon>Dikarya</taxon>
        <taxon>Ascomycota</taxon>
        <taxon>Pezizomycotina</taxon>
        <taxon>Eurotiomycetes</taxon>
        <taxon>Eurotiomycetidae</taxon>
        <taxon>Eurotiales</taxon>
        <taxon>Aspergillaceae</taxon>
        <taxon>Penicillium</taxon>
    </lineage>
</organism>
<dbReference type="GO" id="GO:0046562">
    <property type="term" value="F:beta-D-glucose oxidase activity"/>
    <property type="evidence" value="ECO:0007669"/>
    <property type="project" value="UniProtKB-EC"/>
</dbReference>
<dbReference type="OrthoDB" id="269227at2759"/>
<comment type="cofactor">
    <cofactor evidence="1 16">
        <name>FAD</name>
        <dbReference type="ChEBI" id="CHEBI:57692"/>
    </cofactor>
</comment>
<accession>A0A1V6SF51</accession>
<dbReference type="AlphaFoldDB" id="A0A1V6SF51"/>
<feature type="binding site" evidence="16">
    <location>
        <position position="116"/>
    </location>
    <ligand>
        <name>FAD</name>
        <dbReference type="ChEBI" id="CHEBI:57692"/>
    </ligand>
</feature>
<dbReference type="GO" id="GO:0050660">
    <property type="term" value="F:flavin adenine dinucleotide binding"/>
    <property type="evidence" value="ECO:0007669"/>
    <property type="project" value="InterPro"/>
</dbReference>
<evidence type="ECO:0000256" key="8">
    <source>
        <dbReference type="ARBA" id="ARBA00022512"/>
    </source>
</evidence>
<dbReference type="EMBL" id="MDYP01000001">
    <property type="protein sequence ID" value="OQE12631.1"/>
    <property type="molecule type" value="Genomic_DNA"/>
</dbReference>
<evidence type="ECO:0000256" key="6">
    <source>
        <dbReference type="ARBA" id="ARBA00011738"/>
    </source>
</evidence>
<dbReference type="Gene3D" id="3.50.50.60">
    <property type="entry name" value="FAD/NAD(P)-binding domain"/>
    <property type="match status" value="1"/>
</dbReference>
<dbReference type="PANTHER" id="PTHR11552">
    <property type="entry name" value="GLUCOSE-METHANOL-CHOLINE GMC OXIDOREDUCTASE"/>
    <property type="match status" value="1"/>
</dbReference>
<evidence type="ECO:0000256" key="13">
    <source>
        <dbReference type="ARBA" id="ARBA00049435"/>
    </source>
</evidence>
<dbReference type="PROSITE" id="PS00624">
    <property type="entry name" value="GMC_OXRED_2"/>
    <property type="match status" value="1"/>
</dbReference>
<reference evidence="20" key="1">
    <citation type="journal article" date="2017" name="Nat. Microbiol.">
        <title>Global analysis of biosynthetic gene clusters reveals vast potential of secondary metabolite production in Penicillium species.</title>
        <authorList>
            <person name="Nielsen J.C."/>
            <person name="Grijseels S."/>
            <person name="Prigent S."/>
            <person name="Ji B."/>
            <person name="Dainat J."/>
            <person name="Nielsen K.F."/>
            <person name="Frisvad J.C."/>
            <person name="Workman M."/>
            <person name="Nielsen J."/>
        </authorList>
    </citation>
    <scope>NUCLEOTIDE SEQUENCE [LARGE SCALE GENOMIC DNA]</scope>
    <source>
        <strain evidence="20">IBT 29486</strain>
    </source>
</reference>
<dbReference type="InterPro" id="IPR000172">
    <property type="entry name" value="GMC_OxRdtase_N"/>
</dbReference>
<evidence type="ECO:0000256" key="5">
    <source>
        <dbReference type="ARBA" id="ARBA00010790"/>
    </source>
</evidence>
<keyword evidence="17" id="KW-1133">Transmembrane helix</keyword>
<keyword evidence="7" id="KW-0963">Cytoplasm</keyword>
<sequence length="692" mass="74286">MRPGLSATQIVGASLVANHFASALSPSTKIDDSYDFVIVGGGQAGLVLGARLSEDKNHTVLVLESGGDGDEFRNRIDTPAFSYFDSLWPTPLNWDFDTVAQPNADDRKINWPRGKVLGGSSAINGLYMTRPGEDEINAWKDMLGDMDGADNWSWESFYSALKKSETFTPPTDDVVDEARITWNATHHGTNGPIHATYPDYTFPEVGDWLTSLESIGIGISDRMYGGESWGADVSTSCINPSNWTRSYSRSGYLDPLPDRGNYDVLANAHVTRLIFEDSTSSDKKTASAVEYTNDKGSTKLKVKVKKEVILAGGSVGSPAVLLYSGVGPKDVLSNAGVDLVSELPGVGQHLQDHFSATVKWSSNVDTAGSIFYHNGKDKNNPKFLTYIDSAVAYVNATAIYGNKVDEYESKFLASIDKYVPKTTYDDGVVTGYKAICNTTASKIFNSPTGQIELLFMNSDGNGDIGITAALQHPLSHGRIYINSSNPMDYPIIDPNYFDNPADSELLLAGIKMARQIGETSPMSKSLVTETSPGSSVQTDDEWVAWLRKEASTEFHPSSSCAMLPEEQGGVVDAKLRVYGLANVRVADASVIPISLSTHLMSSTYGVAEQASDIIREYHNVPTEVKPAFSSSSSAISSIPSTSTAVTNVVAAKKSGSPKGDGSPVENSGAALSLVWTTLLVSVHVVIGYGVFA</sequence>
<keyword evidence="17" id="KW-0472">Membrane</keyword>
<dbReference type="Proteomes" id="UP000191518">
    <property type="component" value="Unassembled WGS sequence"/>
</dbReference>
<comment type="subcellular location">
    <subcellularLocation>
        <location evidence="3">Cytoplasm</location>
    </subcellularLocation>
    <subcellularLocation>
        <location evidence="2">Secreted</location>
        <location evidence="2">Cell wall</location>
    </subcellularLocation>
    <subcellularLocation>
        <location evidence="4">Secreted</location>
        <location evidence="4">Extracellular space</location>
        <location evidence="4">Extracellular matrix</location>
    </subcellularLocation>
</comment>
<dbReference type="STRING" id="29845.A0A1V6SF51"/>
<feature type="active site" description="Proton donor" evidence="15">
    <location>
        <position position="555"/>
    </location>
</feature>
<keyword evidence="12" id="KW-0560">Oxidoreductase</keyword>
<proteinExistence type="inferred from homology"/>
<protein>
    <recommendedName>
        <fullName evidence="14">glucose oxidase</fullName>
        <ecNumber evidence="14">1.1.3.4</ecNumber>
    </recommendedName>
</protein>
<dbReference type="InterPro" id="IPR036188">
    <property type="entry name" value="FAD/NAD-bd_sf"/>
</dbReference>
<keyword evidence="8" id="KW-0134">Cell wall</keyword>
<keyword evidence="10" id="KW-0285">Flavoprotein</keyword>
<dbReference type="Pfam" id="PF00732">
    <property type="entry name" value="GMC_oxred_N"/>
    <property type="match status" value="1"/>
</dbReference>
<keyword evidence="9" id="KW-0964">Secreted</keyword>
<dbReference type="SUPFAM" id="SSF51905">
    <property type="entry name" value="FAD/NAD(P)-binding domain"/>
    <property type="match status" value="1"/>
</dbReference>
<dbReference type="Gene3D" id="3.30.560.10">
    <property type="entry name" value="Glucose Oxidase, domain 3"/>
    <property type="match status" value="1"/>
</dbReference>
<evidence type="ECO:0000256" key="9">
    <source>
        <dbReference type="ARBA" id="ARBA00022530"/>
    </source>
</evidence>
<dbReference type="InterPro" id="IPR012132">
    <property type="entry name" value="GMC_OxRdtase"/>
</dbReference>
<evidence type="ECO:0000256" key="10">
    <source>
        <dbReference type="ARBA" id="ARBA00022630"/>
    </source>
</evidence>
<dbReference type="PIRSF" id="PIRSF000137">
    <property type="entry name" value="Alcohol_oxidase"/>
    <property type="match status" value="1"/>
</dbReference>